<dbReference type="Pfam" id="PF03769">
    <property type="entry name" value="Attacin_C"/>
    <property type="match status" value="1"/>
</dbReference>
<dbReference type="GO" id="GO:0045087">
    <property type="term" value="P:innate immune response"/>
    <property type="evidence" value="ECO:0007669"/>
    <property type="project" value="UniProtKB-KW"/>
</dbReference>
<evidence type="ECO:0000259" key="9">
    <source>
        <dbReference type="Pfam" id="PF03769"/>
    </source>
</evidence>
<protein>
    <recommendedName>
        <fullName evidence="9">Attacin C-terminal domain-containing protein</fullName>
    </recommendedName>
</protein>
<evidence type="ECO:0000256" key="8">
    <source>
        <dbReference type="SAM" id="SignalP"/>
    </source>
</evidence>
<evidence type="ECO:0000256" key="2">
    <source>
        <dbReference type="ARBA" id="ARBA00007550"/>
    </source>
</evidence>
<reference evidence="10" key="2">
    <citation type="submission" date="2022-10" db="EMBL/GenBank/DDBJ databases">
        <authorList>
            <consortium name="ENA_rothamsted_submissions"/>
            <consortium name="culmorum"/>
            <person name="King R."/>
        </authorList>
    </citation>
    <scope>NUCLEOTIDE SEQUENCE</scope>
</reference>
<keyword evidence="7" id="KW-0044">Antibiotic</keyword>
<name>A0A9P0NHQ3_9DIPT</name>
<sequence>MNQINVFILAILTIFSSTNAQFNFSTHPAFNRGSLTANIFGNREALSHSIQGNVNVLNRNGNTINAGAFSEGTNYFRGSGQDSNRFGGNLGWQNQRGHSTSLQYQRIPQYNMNTFGGNANVNLHNREGLKIDGFGGASRDFGPYSNGRTNWNVGVRGVWRFK</sequence>
<proteinExistence type="inferred from homology"/>
<feature type="signal peptide" evidence="8">
    <location>
        <begin position="1"/>
        <end position="20"/>
    </location>
</feature>
<evidence type="ECO:0000256" key="3">
    <source>
        <dbReference type="ARBA" id="ARBA00022525"/>
    </source>
</evidence>
<reference evidence="10" key="1">
    <citation type="submission" date="2022-01" db="EMBL/GenBank/DDBJ databases">
        <authorList>
            <person name="King R."/>
        </authorList>
    </citation>
    <scope>NUCLEOTIDE SEQUENCE</scope>
</reference>
<comment type="subcellular location">
    <subcellularLocation>
        <location evidence="1">Secreted</location>
    </subcellularLocation>
</comment>
<keyword evidence="8" id="KW-0732">Signal</keyword>
<dbReference type="EMBL" id="OU895878">
    <property type="protein sequence ID" value="CAH1722101.1"/>
    <property type="molecule type" value="Genomic_DNA"/>
</dbReference>
<dbReference type="Proteomes" id="UP001153620">
    <property type="component" value="Chromosome 2"/>
</dbReference>
<evidence type="ECO:0000313" key="11">
    <source>
        <dbReference type="Proteomes" id="UP001153620"/>
    </source>
</evidence>
<evidence type="ECO:0000313" key="10">
    <source>
        <dbReference type="EMBL" id="CAH1722101.1"/>
    </source>
</evidence>
<keyword evidence="11" id="KW-1185">Reference proteome</keyword>
<evidence type="ECO:0000256" key="4">
    <source>
        <dbReference type="ARBA" id="ARBA00022529"/>
    </source>
</evidence>
<dbReference type="GO" id="GO:0005576">
    <property type="term" value="C:extracellular region"/>
    <property type="evidence" value="ECO:0007669"/>
    <property type="project" value="UniProtKB-SubCell"/>
</dbReference>
<evidence type="ECO:0000256" key="1">
    <source>
        <dbReference type="ARBA" id="ARBA00004613"/>
    </source>
</evidence>
<dbReference type="AlphaFoldDB" id="A0A9P0NHQ3"/>
<dbReference type="InterPro" id="IPR005521">
    <property type="entry name" value="Attacin_C"/>
</dbReference>
<comment type="similarity">
    <text evidence="2">Belongs to the attacin/sarcotoxin-2 family.</text>
</comment>
<organism evidence="10 11">
    <name type="scientific">Chironomus riparius</name>
    <dbReference type="NCBI Taxonomy" id="315576"/>
    <lineage>
        <taxon>Eukaryota</taxon>
        <taxon>Metazoa</taxon>
        <taxon>Ecdysozoa</taxon>
        <taxon>Arthropoda</taxon>
        <taxon>Hexapoda</taxon>
        <taxon>Insecta</taxon>
        <taxon>Pterygota</taxon>
        <taxon>Neoptera</taxon>
        <taxon>Endopterygota</taxon>
        <taxon>Diptera</taxon>
        <taxon>Nematocera</taxon>
        <taxon>Chironomoidea</taxon>
        <taxon>Chironomidae</taxon>
        <taxon>Chironominae</taxon>
        <taxon>Chironomus</taxon>
    </lineage>
</organism>
<dbReference type="GO" id="GO:0042742">
    <property type="term" value="P:defense response to bacterium"/>
    <property type="evidence" value="ECO:0007669"/>
    <property type="project" value="UniProtKB-KW"/>
</dbReference>
<feature type="domain" description="Attacin C-terminal" evidence="9">
    <location>
        <begin position="49"/>
        <end position="161"/>
    </location>
</feature>
<keyword evidence="4" id="KW-0929">Antimicrobial</keyword>
<keyword evidence="3" id="KW-0964">Secreted</keyword>
<evidence type="ECO:0000256" key="5">
    <source>
        <dbReference type="ARBA" id="ARBA00022588"/>
    </source>
</evidence>
<keyword evidence="6" id="KW-0391">Immunity</keyword>
<accession>A0A9P0NHQ3</accession>
<gene>
    <name evidence="10" type="ORF">CHIRRI_LOCUS8265</name>
</gene>
<evidence type="ECO:0000256" key="7">
    <source>
        <dbReference type="ARBA" id="ARBA00023022"/>
    </source>
</evidence>
<keyword evidence="5" id="KW-0399">Innate immunity</keyword>
<feature type="chain" id="PRO_5040222261" description="Attacin C-terminal domain-containing protein" evidence="8">
    <location>
        <begin position="21"/>
        <end position="162"/>
    </location>
</feature>
<evidence type="ECO:0000256" key="6">
    <source>
        <dbReference type="ARBA" id="ARBA00022859"/>
    </source>
</evidence>